<dbReference type="PANTHER" id="PTHR34109">
    <property type="entry name" value="BNAUNNG04460D PROTEIN-RELATED"/>
    <property type="match status" value="1"/>
</dbReference>
<dbReference type="AlphaFoldDB" id="A0AAD8MTS6"/>
<proteinExistence type="predicted"/>
<dbReference type="InterPro" id="IPR029068">
    <property type="entry name" value="Glyas_Bleomycin-R_OHBP_Dase"/>
</dbReference>
<keyword evidence="3" id="KW-1185">Reference proteome</keyword>
<dbReference type="EMBL" id="JAUIZM010000005">
    <property type="protein sequence ID" value="KAK1383673.1"/>
    <property type="molecule type" value="Genomic_DNA"/>
</dbReference>
<name>A0AAD8MTS6_9APIA</name>
<dbReference type="Proteomes" id="UP001237642">
    <property type="component" value="Unassembled WGS sequence"/>
</dbReference>
<reference evidence="2" key="1">
    <citation type="submission" date="2023-02" db="EMBL/GenBank/DDBJ databases">
        <title>Genome of toxic invasive species Heracleum sosnowskyi carries increased number of genes despite the absence of recent whole-genome duplications.</title>
        <authorList>
            <person name="Schelkunov M."/>
            <person name="Shtratnikova V."/>
            <person name="Makarenko M."/>
            <person name="Klepikova A."/>
            <person name="Omelchenko D."/>
            <person name="Novikova G."/>
            <person name="Obukhova E."/>
            <person name="Bogdanov V."/>
            <person name="Penin A."/>
            <person name="Logacheva M."/>
        </authorList>
    </citation>
    <scope>NUCLEOTIDE SEQUENCE</scope>
    <source>
        <strain evidence="2">Hsosn_3</strain>
        <tissue evidence="2">Leaf</tissue>
    </source>
</reference>
<evidence type="ECO:0000313" key="2">
    <source>
        <dbReference type="EMBL" id="KAK1383673.1"/>
    </source>
</evidence>
<reference evidence="2" key="2">
    <citation type="submission" date="2023-05" db="EMBL/GenBank/DDBJ databases">
        <authorList>
            <person name="Schelkunov M.I."/>
        </authorList>
    </citation>
    <scope>NUCLEOTIDE SEQUENCE</scope>
    <source>
        <strain evidence="2">Hsosn_3</strain>
        <tissue evidence="2">Leaf</tissue>
    </source>
</reference>
<gene>
    <name evidence="2" type="ORF">POM88_021408</name>
</gene>
<dbReference type="InterPro" id="IPR054576">
    <property type="entry name" value="At5g48480-like_N"/>
</dbReference>
<dbReference type="Gene3D" id="3.10.180.10">
    <property type="entry name" value="2,3-Dihydroxybiphenyl 1,2-Dioxygenase, domain 1"/>
    <property type="match status" value="1"/>
</dbReference>
<comment type="caution">
    <text evidence="2">The sequence shown here is derived from an EMBL/GenBank/DDBJ whole genome shotgun (WGS) entry which is preliminary data.</text>
</comment>
<feature type="domain" description="Glyoxalase At5g48480-like N-terminal" evidence="1">
    <location>
        <begin position="110"/>
        <end position="165"/>
    </location>
</feature>
<protein>
    <submittedName>
        <fullName evidence="2">VOC domain-containing protein</fullName>
    </submittedName>
</protein>
<evidence type="ECO:0000259" key="1">
    <source>
        <dbReference type="Pfam" id="PF22656"/>
    </source>
</evidence>
<dbReference type="SUPFAM" id="SSF54593">
    <property type="entry name" value="Glyoxalase/Bleomycin resistance protein/Dihydroxybiphenyl dioxygenase"/>
    <property type="match status" value="1"/>
</dbReference>
<evidence type="ECO:0000313" key="3">
    <source>
        <dbReference type="Proteomes" id="UP001237642"/>
    </source>
</evidence>
<accession>A0AAD8MTS6</accession>
<dbReference type="PANTHER" id="PTHR34109:SF7">
    <property type="entry name" value="VOC DOMAIN-CONTAINING PROTEIN"/>
    <property type="match status" value="1"/>
</dbReference>
<dbReference type="Pfam" id="PF22656">
    <property type="entry name" value="At5g48480-like_N"/>
    <property type="match status" value="1"/>
</dbReference>
<organism evidence="2 3">
    <name type="scientific">Heracleum sosnowskyi</name>
    <dbReference type="NCBI Taxonomy" id="360622"/>
    <lineage>
        <taxon>Eukaryota</taxon>
        <taxon>Viridiplantae</taxon>
        <taxon>Streptophyta</taxon>
        <taxon>Embryophyta</taxon>
        <taxon>Tracheophyta</taxon>
        <taxon>Spermatophyta</taxon>
        <taxon>Magnoliopsida</taxon>
        <taxon>eudicotyledons</taxon>
        <taxon>Gunneridae</taxon>
        <taxon>Pentapetalae</taxon>
        <taxon>asterids</taxon>
        <taxon>campanulids</taxon>
        <taxon>Apiales</taxon>
        <taxon>Apiaceae</taxon>
        <taxon>Apioideae</taxon>
        <taxon>apioid superclade</taxon>
        <taxon>Tordylieae</taxon>
        <taxon>Tordyliinae</taxon>
        <taxon>Heracleum</taxon>
    </lineage>
</organism>
<sequence length="245" mass="27614">MSSHPNEPGFDTSRAAALERRFRFSRTFRKYKEEGRELNAKIKEEKKRLPDVINKLCPYPLNPDLDCFAMTLETDITRRNETPLPIIITDTEPKVPADDEPQCLAIKSELFVKRGKTIEALRFYKAAFGAEVMTKRFLRKRKANQGLAPISGIELKIGSDIILLSGLKDESSPPRSFFSMSTTDVESAVDKVVKAGATVLGKPVQVYSNCQIWCSMVKLNDPYGNLWIIYNKLCASCLQSFLLLA</sequence>